<sequence>MKNEHSLKSIVYLMGTDVYYERYQSKKTKRGTLVFIHGFVSSSYSFRYLIPFLQKHYDIICVDLPGFGRSGKQRTFCYSFQGYADLVIALLELLKAENITIIGHSMGGQVALYIAKTKPSFISSIILLSSSGYLKRVKKRFIYASYIPFAKHAMKWWIGKRNVQKMFTQVVHNEKTITKEAIEEYSLPLTDPSFCDGLIGLMRQREGDLDKKDLQHIMQPCLILWGDEDTIIPSRIGKRLSEDLSCAEFYCFRKTGHLLSEEKPDEVADKMLSFLRKNQKA</sequence>
<dbReference type="Gene3D" id="3.40.50.1820">
    <property type="entry name" value="alpha/beta hydrolase"/>
    <property type="match status" value="1"/>
</dbReference>
<dbReference type="Pfam" id="PF00561">
    <property type="entry name" value="Abhydrolase_1"/>
    <property type="match status" value="1"/>
</dbReference>
<dbReference type="EMBL" id="JAWJAY010000001">
    <property type="protein sequence ID" value="MDV2885119.1"/>
    <property type="molecule type" value="Genomic_DNA"/>
</dbReference>
<evidence type="ECO:0000313" key="2">
    <source>
        <dbReference type="EMBL" id="MDV2885119.1"/>
    </source>
</evidence>
<dbReference type="InterPro" id="IPR029058">
    <property type="entry name" value="AB_hydrolase_fold"/>
</dbReference>
<comment type="caution">
    <text evidence="2">The sequence shown here is derived from an EMBL/GenBank/DDBJ whole genome shotgun (WGS) entry which is preliminary data.</text>
</comment>
<dbReference type="InterPro" id="IPR000639">
    <property type="entry name" value="Epox_hydrolase-like"/>
</dbReference>
<dbReference type="PRINTS" id="PR00111">
    <property type="entry name" value="ABHYDROLASE"/>
</dbReference>
<evidence type="ECO:0000259" key="1">
    <source>
        <dbReference type="Pfam" id="PF00561"/>
    </source>
</evidence>
<dbReference type="PANTHER" id="PTHR46438">
    <property type="entry name" value="ALPHA/BETA-HYDROLASES SUPERFAMILY PROTEIN"/>
    <property type="match status" value="1"/>
</dbReference>
<dbReference type="GO" id="GO:0016787">
    <property type="term" value="F:hydrolase activity"/>
    <property type="evidence" value="ECO:0007669"/>
    <property type="project" value="UniProtKB-KW"/>
</dbReference>
<reference evidence="2" key="1">
    <citation type="submission" date="2023-10" db="EMBL/GenBank/DDBJ databases">
        <title>Screening of Alkalihalophilus pseudofirmusBZ-TG-HK211 and Its Alleviation of Salt Stress on Rapeseed Growth.</title>
        <authorList>
            <person name="Zhao B."/>
            <person name="Guo T."/>
        </authorList>
    </citation>
    <scope>NUCLEOTIDE SEQUENCE</scope>
    <source>
        <strain evidence="2">BZ-TG-HK211</strain>
    </source>
</reference>
<dbReference type="SUPFAM" id="SSF53474">
    <property type="entry name" value="alpha/beta-Hydrolases"/>
    <property type="match status" value="1"/>
</dbReference>
<dbReference type="InterPro" id="IPR000073">
    <property type="entry name" value="AB_hydrolase_1"/>
</dbReference>
<evidence type="ECO:0000313" key="3">
    <source>
        <dbReference type="Proteomes" id="UP001285636"/>
    </source>
</evidence>
<name>A0AAJ2L1H2_ALKPS</name>
<dbReference type="Proteomes" id="UP001285636">
    <property type="component" value="Unassembled WGS sequence"/>
</dbReference>
<organism evidence="2 3">
    <name type="scientific">Alkalihalophilus pseudofirmus</name>
    <name type="common">Bacillus pseudofirmus</name>
    <dbReference type="NCBI Taxonomy" id="79885"/>
    <lineage>
        <taxon>Bacteria</taxon>
        <taxon>Bacillati</taxon>
        <taxon>Bacillota</taxon>
        <taxon>Bacilli</taxon>
        <taxon>Bacillales</taxon>
        <taxon>Bacillaceae</taxon>
        <taxon>Alkalihalophilus</taxon>
    </lineage>
</organism>
<dbReference type="RefSeq" id="WP_323466506.1">
    <property type="nucleotide sequence ID" value="NZ_CP144224.1"/>
</dbReference>
<accession>A0AAJ2L1H2</accession>
<dbReference type="AlphaFoldDB" id="A0AAJ2L1H2"/>
<proteinExistence type="predicted"/>
<dbReference type="PANTHER" id="PTHR46438:SF11">
    <property type="entry name" value="LIPASE-RELATED"/>
    <property type="match status" value="1"/>
</dbReference>
<keyword evidence="2" id="KW-0378">Hydrolase</keyword>
<feature type="domain" description="AB hydrolase-1" evidence="1">
    <location>
        <begin position="32"/>
        <end position="264"/>
    </location>
</feature>
<gene>
    <name evidence="2" type="ORF">RYX45_07990</name>
</gene>
<protein>
    <submittedName>
        <fullName evidence="2">Alpha/beta hydrolase</fullName>
    </submittedName>
</protein>
<dbReference type="PRINTS" id="PR00412">
    <property type="entry name" value="EPOXHYDRLASE"/>
</dbReference>